<keyword evidence="3" id="KW-0723">Serine/threonine-protein kinase</keyword>
<evidence type="ECO:0000313" key="3">
    <source>
        <dbReference type="EMBL" id="GAA0149925.1"/>
    </source>
</evidence>
<dbReference type="InterPro" id="IPR001245">
    <property type="entry name" value="Ser-Thr/Tyr_kinase_cat_dom"/>
</dbReference>
<comment type="caution">
    <text evidence="3">The sequence shown here is derived from an EMBL/GenBank/DDBJ whole genome shotgun (WGS) entry which is preliminary data.</text>
</comment>
<dbReference type="PROSITE" id="PS00108">
    <property type="entry name" value="PROTEIN_KINASE_ST"/>
    <property type="match status" value="1"/>
</dbReference>
<name>A0AAV3PF05_LITER</name>
<feature type="compositionally biased region" description="Basic and acidic residues" evidence="1">
    <location>
        <begin position="111"/>
        <end position="120"/>
    </location>
</feature>
<dbReference type="SUPFAM" id="SSF56112">
    <property type="entry name" value="Protein kinase-like (PK-like)"/>
    <property type="match status" value="1"/>
</dbReference>
<dbReference type="Proteomes" id="UP001454036">
    <property type="component" value="Unassembled WGS sequence"/>
</dbReference>
<dbReference type="InterPro" id="IPR008271">
    <property type="entry name" value="Ser/Thr_kinase_AS"/>
</dbReference>
<feature type="region of interest" description="Disordered" evidence="1">
    <location>
        <begin position="82"/>
        <end position="148"/>
    </location>
</feature>
<dbReference type="InterPro" id="IPR051681">
    <property type="entry name" value="Ser/Thr_Kinases-Pseudokinases"/>
</dbReference>
<dbReference type="InterPro" id="IPR000719">
    <property type="entry name" value="Prot_kinase_dom"/>
</dbReference>
<dbReference type="PANTHER" id="PTHR44329">
    <property type="entry name" value="SERINE/THREONINE-PROTEIN KINASE TNNI3K-RELATED"/>
    <property type="match status" value="1"/>
</dbReference>
<dbReference type="GO" id="GO:0004674">
    <property type="term" value="F:protein serine/threonine kinase activity"/>
    <property type="evidence" value="ECO:0007669"/>
    <property type="project" value="UniProtKB-KW"/>
</dbReference>
<dbReference type="FunFam" id="1.10.510.10:FF:000316">
    <property type="entry name" value="serine/threonine-protein kinase HT1"/>
    <property type="match status" value="1"/>
</dbReference>
<gene>
    <name evidence="3" type="ORF">LIER_08978</name>
</gene>
<dbReference type="EMBL" id="BAABME010001493">
    <property type="protein sequence ID" value="GAA0149925.1"/>
    <property type="molecule type" value="Genomic_DNA"/>
</dbReference>
<dbReference type="Gene3D" id="3.30.200.20">
    <property type="entry name" value="Phosphorylase Kinase, domain 1"/>
    <property type="match status" value="1"/>
</dbReference>
<keyword evidence="4" id="KW-1185">Reference proteome</keyword>
<evidence type="ECO:0000313" key="4">
    <source>
        <dbReference type="Proteomes" id="UP001454036"/>
    </source>
</evidence>
<dbReference type="PANTHER" id="PTHR44329:SF73">
    <property type="entry name" value="OS01G0201200 PROTEIN"/>
    <property type="match status" value="1"/>
</dbReference>
<dbReference type="Pfam" id="PF07714">
    <property type="entry name" value="PK_Tyr_Ser-Thr"/>
    <property type="match status" value="1"/>
</dbReference>
<dbReference type="InterPro" id="IPR011009">
    <property type="entry name" value="Kinase-like_dom_sf"/>
</dbReference>
<sequence>MEGEGNSWIRRTNYSHTICHRLDSFNLARFPTTVQASGVRASDGASSSYLKSEQPVAHFQRNHISRVQRAVSPSPEIQLTETFQEAKASRKRFSTPHPRRNESYNGIGRSFYRDSQESKGHSSKSPGSRSPANTSPLRRYNSTKFNDKSKARKDSAWAKYFDHNGRRVTSVELEEEHSVDLSKLYLGLRFAHGAHSQLYHGEYNDEAVAVKMIRIPDDDENGTLSAKLEKQYEREVSLLSRLHHQNVIKFIAACRKPPVFCVITEYLSEGSLRAYLHKLEIEHQSVPMEKLITWGLDIARGMEYIHSQGMIHRDLKPENILINGDFHLKIADFGIACEEAYCDLLAEDPGTYRWMAPELIKRKPYGRKVDVYGFGLILWELVAGTIPYEDMTPIQAAFAVVHKNLRPIVPENCPLAMKALIEQCWSAQPEKRPEFWQIVKVLEQFESSLATDGTLNPVQNSMFLQDHKKGLLHWIQRLGPAHHSNTSTPKPKFS</sequence>
<keyword evidence="3" id="KW-0808">Transferase</keyword>
<dbReference type="GO" id="GO:0005524">
    <property type="term" value="F:ATP binding"/>
    <property type="evidence" value="ECO:0007669"/>
    <property type="project" value="InterPro"/>
</dbReference>
<evidence type="ECO:0000256" key="1">
    <source>
        <dbReference type="SAM" id="MobiDB-lite"/>
    </source>
</evidence>
<dbReference type="CDD" id="cd13999">
    <property type="entry name" value="STKc_MAP3K-like"/>
    <property type="match status" value="1"/>
</dbReference>
<dbReference type="PRINTS" id="PR00109">
    <property type="entry name" value="TYRKINASE"/>
</dbReference>
<evidence type="ECO:0000259" key="2">
    <source>
        <dbReference type="PROSITE" id="PS50011"/>
    </source>
</evidence>
<feature type="domain" description="Protein kinase" evidence="2">
    <location>
        <begin position="184"/>
        <end position="446"/>
    </location>
</feature>
<organism evidence="3 4">
    <name type="scientific">Lithospermum erythrorhizon</name>
    <name type="common">Purple gromwell</name>
    <name type="synonym">Lithospermum officinale var. erythrorhizon</name>
    <dbReference type="NCBI Taxonomy" id="34254"/>
    <lineage>
        <taxon>Eukaryota</taxon>
        <taxon>Viridiplantae</taxon>
        <taxon>Streptophyta</taxon>
        <taxon>Embryophyta</taxon>
        <taxon>Tracheophyta</taxon>
        <taxon>Spermatophyta</taxon>
        <taxon>Magnoliopsida</taxon>
        <taxon>eudicotyledons</taxon>
        <taxon>Gunneridae</taxon>
        <taxon>Pentapetalae</taxon>
        <taxon>asterids</taxon>
        <taxon>lamiids</taxon>
        <taxon>Boraginales</taxon>
        <taxon>Boraginaceae</taxon>
        <taxon>Boraginoideae</taxon>
        <taxon>Lithospermeae</taxon>
        <taxon>Lithospermum</taxon>
    </lineage>
</organism>
<protein>
    <submittedName>
        <fullName evidence="3">Non-receptor serine/threonine protein kinase</fullName>
    </submittedName>
</protein>
<feature type="compositionally biased region" description="Polar residues" evidence="1">
    <location>
        <begin position="123"/>
        <end position="144"/>
    </location>
</feature>
<feature type="compositionally biased region" description="Basic residues" evidence="1">
    <location>
        <begin position="89"/>
        <end position="98"/>
    </location>
</feature>
<proteinExistence type="predicted"/>
<accession>A0AAV3PF05</accession>
<reference evidence="3 4" key="1">
    <citation type="submission" date="2024-01" db="EMBL/GenBank/DDBJ databases">
        <title>The complete chloroplast genome sequence of Lithospermum erythrorhizon: insights into the phylogenetic relationship among Boraginaceae species and the maternal lineages of purple gromwells.</title>
        <authorList>
            <person name="Okada T."/>
            <person name="Watanabe K."/>
        </authorList>
    </citation>
    <scope>NUCLEOTIDE SEQUENCE [LARGE SCALE GENOMIC DNA]</scope>
</reference>
<dbReference type="SMART" id="SM00220">
    <property type="entry name" value="S_TKc"/>
    <property type="match status" value="1"/>
</dbReference>
<dbReference type="AlphaFoldDB" id="A0AAV3PF05"/>
<dbReference type="PROSITE" id="PS50011">
    <property type="entry name" value="PROTEIN_KINASE_DOM"/>
    <property type="match status" value="1"/>
</dbReference>
<dbReference type="Gene3D" id="1.10.510.10">
    <property type="entry name" value="Transferase(Phosphotransferase) domain 1"/>
    <property type="match status" value="1"/>
</dbReference>
<keyword evidence="3" id="KW-0418">Kinase</keyword>